<keyword evidence="8 11" id="KW-0067">ATP-binding</keyword>
<dbReference type="InterPro" id="IPR000417">
    <property type="entry name" value="Hyethyz_kinase"/>
</dbReference>
<dbReference type="Proteomes" id="UP001597280">
    <property type="component" value="Unassembled WGS sequence"/>
</dbReference>
<dbReference type="RefSeq" id="WP_343903244.1">
    <property type="nucleotide sequence ID" value="NZ_BAAAIS010000001.1"/>
</dbReference>
<name>A0ABW4PTB8_9MICO</name>
<organism evidence="12 13">
    <name type="scientific">Brachybacterium rhamnosum</name>
    <dbReference type="NCBI Taxonomy" id="173361"/>
    <lineage>
        <taxon>Bacteria</taxon>
        <taxon>Bacillati</taxon>
        <taxon>Actinomycetota</taxon>
        <taxon>Actinomycetes</taxon>
        <taxon>Micrococcales</taxon>
        <taxon>Dermabacteraceae</taxon>
        <taxon>Brachybacterium</taxon>
    </lineage>
</organism>
<evidence type="ECO:0000256" key="4">
    <source>
        <dbReference type="ARBA" id="ARBA00022679"/>
    </source>
</evidence>
<reference evidence="13" key="1">
    <citation type="journal article" date="2019" name="Int. J. Syst. Evol. Microbiol.">
        <title>The Global Catalogue of Microorganisms (GCM) 10K type strain sequencing project: providing services to taxonomists for standard genome sequencing and annotation.</title>
        <authorList>
            <consortium name="The Broad Institute Genomics Platform"/>
            <consortium name="The Broad Institute Genome Sequencing Center for Infectious Disease"/>
            <person name="Wu L."/>
            <person name="Ma J."/>
        </authorList>
    </citation>
    <scope>NUCLEOTIDE SEQUENCE [LARGE SCALE GENOMIC DNA]</scope>
    <source>
        <strain evidence="13">JCM 11650</strain>
    </source>
</reference>
<evidence type="ECO:0000256" key="8">
    <source>
        <dbReference type="ARBA" id="ARBA00022840"/>
    </source>
</evidence>
<evidence type="ECO:0000313" key="12">
    <source>
        <dbReference type="EMBL" id="MFD1833484.1"/>
    </source>
</evidence>
<evidence type="ECO:0000256" key="9">
    <source>
        <dbReference type="ARBA" id="ARBA00022842"/>
    </source>
</evidence>
<feature type="binding site" evidence="11">
    <location>
        <position position="175"/>
    </location>
    <ligand>
        <name>ATP</name>
        <dbReference type="ChEBI" id="CHEBI:30616"/>
    </ligand>
</feature>
<sequence>MTLAHASAPTDPAVLAAALEEVRSRVPLVQCLTNVVTTNLVANALLAVGGSPAMVAVPEEAGIFARIADGVLVNLGTAGAEQREAMVEAVAAARSAGTPWVLDPVAVGTLPVRTALAARLVTEEPAIIRGNASEIRALAGLSAGGRGADSIDSADDSHEAATTLARSTGAVVAVSGAVDLVTDGERVVRVATGSPLLTKVTGAGCALGGITAAFAAVVEDRLVAAVAATTVLTLAAERSARTAEHPGSFAVGLLDGLHALSPQDVRDQAKVR</sequence>
<dbReference type="GO" id="GO:0004417">
    <property type="term" value="F:hydroxyethylthiazole kinase activity"/>
    <property type="evidence" value="ECO:0007669"/>
    <property type="project" value="UniProtKB-EC"/>
</dbReference>
<dbReference type="Pfam" id="PF02110">
    <property type="entry name" value="HK"/>
    <property type="match status" value="1"/>
</dbReference>
<keyword evidence="9 11" id="KW-0460">Magnesium</keyword>
<evidence type="ECO:0000256" key="1">
    <source>
        <dbReference type="ARBA" id="ARBA00001771"/>
    </source>
</evidence>
<evidence type="ECO:0000256" key="3">
    <source>
        <dbReference type="ARBA" id="ARBA00004868"/>
    </source>
</evidence>
<dbReference type="PRINTS" id="PR01099">
    <property type="entry name" value="HYETHTZKNASE"/>
</dbReference>
<dbReference type="Gene3D" id="3.40.1190.20">
    <property type="match status" value="1"/>
</dbReference>
<proteinExistence type="inferred from homology"/>
<dbReference type="HAMAP" id="MF_00228">
    <property type="entry name" value="Thz_kinase"/>
    <property type="match status" value="1"/>
</dbReference>
<keyword evidence="4 11" id="KW-0808">Transferase</keyword>
<dbReference type="EC" id="2.7.1.50" evidence="11"/>
<comment type="caution">
    <text evidence="12">The sequence shown here is derived from an EMBL/GenBank/DDBJ whole genome shotgun (WGS) entry which is preliminary data.</text>
</comment>
<comment type="similarity">
    <text evidence="11">Belongs to the Thz kinase family.</text>
</comment>
<evidence type="ECO:0000256" key="5">
    <source>
        <dbReference type="ARBA" id="ARBA00022723"/>
    </source>
</evidence>
<comment type="function">
    <text evidence="11">Catalyzes the phosphorylation of the hydroxyl group of 4-methyl-5-beta-hydroxyethylthiazole (THZ).</text>
</comment>
<keyword evidence="6 11" id="KW-0547">Nucleotide-binding</keyword>
<feature type="binding site" evidence="11">
    <location>
        <position position="202"/>
    </location>
    <ligand>
        <name>substrate</name>
    </ligand>
</feature>
<feature type="binding site" evidence="11">
    <location>
        <position position="54"/>
    </location>
    <ligand>
        <name>substrate</name>
    </ligand>
</feature>
<dbReference type="SUPFAM" id="SSF53613">
    <property type="entry name" value="Ribokinase-like"/>
    <property type="match status" value="1"/>
</dbReference>
<feature type="binding site" evidence="11">
    <location>
        <position position="129"/>
    </location>
    <ligand>
        <name>ATP</name>
        <dbReference type="ChEBI" id="CHEBI:30616"/>
    </ligand>
</feature>
<accession>A0ABW4PTB8</accession>
<keyword evidence="10 11" id="KW-0784">Thiamine biosynthesis</keyword>
<dbReference type="CDD" id="cd01170">
    <property type="entry name" value="THZ_kinase"/>
    <property type="match status" value="1"/>
</dbReference>
<comment type="pathway">
    <text evidence="3 11">Cofactor biosynthesis; thiamine diphosphate biosynthesis; 4-methyl-5-(2-phosphoethyl)-thiazole from 5-(2-hydroxyethyl)-4-methylthiazole: step 1/1.</text>
</comment>
<dbReference type="NCBIfam" id="NF006830">
    <property type="entry name" value="PRK09355.1"/>
    <property type="match status" value="1"/>
</dbReference>
<comment type="catalytic activity">
    <reaction evidence="1 11">
        <text>5-(2-hydroxyethyl)-4-methylthiazole + ATP = 4-methyl-5-(2-phosphooxyethyl)-thiazole + ADP + H(+)</text>
        <dbReference type="Rhea" id="RHEA:24212"/>
        <dbReference type="ChEBI" id="CHEBI:15378"/>
        <dbReference type="ChEBI" id="CHEBI:17957"/>
        <dbReference type="ChEBI" id="CHEBI:30616"/>
        <dbReference type="ChEBI" id="CHEBI:58296"/>
        <dbReference type="ChEBI" id="CHEBI:456216"/>
        <dbReference type="EC" id="2.7.1.50"/>
    </reaction>
</comment>
<evidence type="ECO:0000313" key="13">
    <source>
        <dbReference type="Proteomes" id="UP001597280"/>
    </source>
</evidence>
<dbReference type="InterPro" id="IPR029056">
    <property type="entry name" value="Ribokinase-like"/>
</dbReference>
<keyword evidence="7 11" id="KW-0418">Kinase</keyword>
<evidence type="ECO:0000256" key="11">
    <source>
        <dbReference type="HAMAP-Rule" id="MF_00228"/>
    </source>
</evidence>
<evidence type="ECO:0000256" key="2">
    <source>
        <dbReference type="ARBA" id="ARBA00001946"/>
    </source>
</evidence>
<evidence type="ECO:0000256" key="10">
    <source>
        <dbReference type="ARBA" id="ARBA00022977"/>
    </source>
</evidence>
<evidence type="ECO:0000256" key="7">
    <source>
        <dbReference type="ARBA" id="ARBA00022777"/>
    </source>
</evidence>
<keyword evidence="13" id="KW-1185">Reference proteome</keyword>
<keyword evidence="5 11" id="KW-0479">Metal-binding</keyword>
<protein>
    <recommendedName>
        <fullName evidence="11">Hydroxyethylthiazole kinase</fullName>
        <ecNumber evidence="11">2.7.1.50</ecNumber>
    </recommendedName>
    <alternativeName>
        <fullName evidence="11">4-methyl-5-beta-hydroxyethylthiazole kinase</fullName>
        <shortName evidence="11">TH kinase</shortName>
        <shortName evidence="11">Thz kinase</shortName>
    </alternativeName>
</protein>
<dbReference type="EMBL" id="JBHUFL010000001">
    <property type="protein sequence ID" value="MFD1833484.1"/>
    <property type="molecule type" value="Genomic_DNA"/>
</dbReference>
<comment type="cofactor">
    <cofactor evidence="2 11">
        <name>Mg(2+)</name>
        <dbReference type="ChEBI" id="CHEBI:18420"/>
    </cofactor>
</comment>
<evidence type="ECO:0000256" key="6">
    <source>
        <dbReference type="ARBA" id="ARBA00022741"/>
    </source>
</evidence>
<gene>
    <name evidence="11 12" type="primary">thiM</name>
    <name evidence="12" type="ORF">ACFSDA_00225</name>
</gene>
<dbReference type="PIRSF" id="PIRSF000513">
    <property type="entry name" value="Thz_kinase"/>
    <property type="match status" value="1"/>
</dbReference>